<gene>
    <name evidence="1" type="ORF">FYJ39_16065</name>
</gene>
<comment type="caution">
    <text evidence="1">The sequence shown here is derived from an EMBL/GenBank/DDBJ whole genome shotgun (WGS) entry which is preliminary data.</text>
</comment>
<sequence length="465" mass="54343">MKDMTINELRKSGYELDNEILQAIYENPMVRDLPRAAGLYGFLSRFVVAQSSIYFVYGMDESLVFGEFVEARDTIFPVSRVKRYGFFDPNQDCGAMMSPGCMVEKFPLNLDVIYVKMQSLETLCRAYKKHHFPMPEYITRDSDTMNKLWEFRDVADNPEIVQNHAKQSFQLREWQYLYDLAIWEWPIRPDGKKPGFGAFASHSRYSPRLQNLKEMERLYNNPKVWDKTFRSEKCYGTAMLRDFFDDKELDFVCRGLDQMGIPYIKDFVDKKVVKAATEEKAWYQSFFNNDWYNKQANAKTLYMSRLDFGAFLYWEMQYLETLFTDEEKEYGARLVQDSFDMYDNQMIPATYVFELPYSSLALFRDYAKENQIPFGFMGTEAVTNELLLPLIVSYAHMPCILDYLHGEKYCLSTIHSSSVVGAAHEGRSFAKDGRGVFIAERTWSGELGASMYHPLHSVRGIVKPY</sequence>
<evidence type="ECO:0000313" key="2">
    <source>
        <dbReference type="Proteomes" id="UP000429958"/>
    </source>
</evidence>
<name>A0A7X2NNK3_9CLOT</name>
<proteinExistence type="predicted"/>
<evidence type="ECO:0000313" key="1">
    <source>
        <dbReference type="EMBL" id="MSS38030.1"/>
    </source>
</evidence>
<protein>
    <submittedName>
        <fullName evidence="1">Uncharacterized protein</fullName>
    </submittedName>
</protein>
<dbReference type="AlphaFoldDB" id="A0A7X2NNK3"/>
<dbReference type="Proteomes" id="UP000429958">
    <property type="component" value="Unassembled WGS sequence"/>
</dbReference>
<reference evidence="1 2" key="1">
    <citation type="submission" date="2019-08" db="EMBL/GenBank/DDBJ databases">
        <title>In-depth cultivation of the pig gut microbiome towards novel bacterial diversity and tailored functional studies.</title>
        <authorList>
            <person name="Wylensek D."/>
            <person name="Hitch T.C.A."/>
            <person name="Clavel T."/>
        </authorList>
    </citation>
    <scope>NUCLEOTIDE SEQUENCE [LARGE SCALE GENOMIC DNA]</scope>
    <source>
        <strain evidence="1 2">WCA-389-WT-23D1</strain>
    </source>
</reference>
<dbReference type="RefSeq" id="WP_154473475.1">
    <property type="nucleotide sequence ID" value="NZ_VUMD01000017.1"/>
</dbReference>
<dbReference type="EMBL" id="VUMD01000017">
    <property type="protein sequence ID" value="MSS38030.1"/>
    <property type="molecule type" value="Genomic_DNA"/>
</dbReference>
<keyword evidence="2" id="KW-1185">Reference proteome</keyword>
<accession>A0A7X2NNK3</accession>
<organism evidence="1 2">
    <name type="scientific">Clostridium porci</name>
    <dbReference type="NCBI Taxonomy" id="2605778"/>
    <lineage>
        <taxon>Bacteria</taxon>
        <taxon>Bacillati</taxon>
        <taxon>Bacillota</taxon>
        <taxon>Clostridia</taxon>
        <taxon>Eubacteriales</taxon>
        <taxon>Clostridiaceae</taxon>
        <taxon>Clostridium</taxon>
    </lineage>
</organism>